<evidence type="ECO:0000313" key="3">
    <source>
        <dbReference type="Proteomes" id="UP000237752"/>
    </source>
</evidence>
<dbReference type="EMBL" id="PVUE01000022">
    <property type="protein sequence ID" value="PRZ35187.1"/>
    <property type="molecule type" value="Genomic_DNA"/>
</dbReference>
<evidence type="ECO:0008006" key="4">
    <source>
        <dbReference type="Google" id="ProtNLM"/>
    </source>
</evidence>
<reference evidence="2 3" key="1">
    <citation type="submission" date="2018-03" db="EMBL/GenBank/DDBJ databases">
        <title>Genomic Encyclopedia of Archaeal and Bacterial Type Strains, Phase II (KMG-II): from individual species to whole genera.</title>
        <authorList>
            <person name="Goeker M."/>
        </authorList>
    </citation>
    <scope>NUCLEOTIDE SEQUENCE [LARGE SCALE GENOMIC DNA]</scope>
    <source>
        <strain evidence="2 3">DSM 100065</strain>
    </source>
</reference>
<feature type="compositionally biased region" description="Basic and acidic residues" evidence="1">
    <location>
        <begin position="1"/>
        <end position="21"/>
    </location>
</feature>
<gene>
    <name evidence="2" type="ORF">CLV47_1227</name>
</gene>
<sequence>MHRDTYGHDSSGHEPNRHDPLWDGAPLDPFLEDGFDPATALDAEPLPEPLDEEEKLLIREDLVQLDAFLELLAPRGIKGIAIDCDGCHEVHYYAWAIMRANLVHMLQYNQSRVHEPPFSPDPDEFVSWDYARGYADAITDQRP</sequence>
<name>A0A2T0ZFT2_9ACTN</name>
<comment type="caution">
    <text evidence="2">The sequence shown here is derived from an EMBL/GenBank/DDBJ whole genome shotgun (WGS) entry which is preliminary data.</text>
</comment>
<dbReference type="Pfam" id="PF17252">
    <property type="entry name" value="DUF5319"/>
    <property type="match status" value="1"/>
</dbReference>
<protein>
    <recommendedName>
        <fullName evidence="4">DUF5319 domain-containing protein</fullName>
    </recommendedName>
</protein>
<dbReference type="Proteomes" id="UP000237752">
    <property type="component" value="Unassembled WGS sequence"/>
</dbReference>
<evidence type="ECO:0000256" key="1">
    <source>
        <dbReference type="SAM" id="MobiDB-lite"/>
    </source>
</evidence>
<organism evidence="2 3">
    <name type="scientific">Antricoccus suffuscus</name>
    <dbReference type="NCBI Taxonomy" id="1629062"/>
    <lineage>
        <taxon>Bacteria</taxon>
        <taxon>Bacillati</taxon>
        <taxon>Actinomycetota</taxon>
        <taxon>Actinomycetes</taxon>
        <taxon>Geodermatophilales</taxon>
        <taxon>Antricoccaceae</taxon>
        <taxon>Antricoccus</taxon>
    </lineage>
</organism>
<accession>A0A2T0ZFT2</accession>
<keyword evidence="3" id="KW-1185">Reference proteome</keyword>
<dbReference type="RefSeq" id="WP_202862699.1">
    <property type="nucleotide sequence ID" value="NZ_PVUE01000022.1"/>
</dbReference>
<dbReference type="InterPro" id="IPR035165">
    <property type="entry name" value="DUF5319"/>
</dbReference>
<proteinExistence type="predicted"/>
<evidence type="ECO:0000313" key="2">
    <source>
        <dbReference type="EMBL" id="PRZ35187.1"/>
    </source>
</evidence>
<feature type="region of interest" description="Disordered" evidence="1">
    <location>
        <begin position="1"/>
        <end position="23"/>
    </location>
</feature>
<dbReference type="AlphaFoldDB" id="A0A2T0ZFT2"/>